<gene>
    <name evidence="1" type="ORF">KSB_18750</name>
</gene>
<evidence type="ECO:0000313" key="2">
    <source>
        <dbReference type="Proteomes" id="UP000654345"/>
    </source>
</evidence>
<organism evidence="1 2">
    <name type="scientific">Ktedonobacter robiniae</name>
    <dbReference type="NCBI Taxonomy" id="2778365"/>
    <lineage>
        <taxon>Bacteria</taxon>
        <taxon>Bacillati</taxon>
        <taxon>Chloroflexota</taxon>
        <taxon>Ktedonobacteria</taxon>
        <taxon>Ktedonobacterales</taxon>
        <taxon>Ktedonobacteraceae</taxon>
        <taxon>Ktedonobacter</taxon>
    </lineage>
</organism>
<dbReference type="Gene3D" id="2.60.120.620">
    <property type="entry name" value="q2cbj1_9rhob like domain"/>
    <property type="match status" value="1"/>
</dbReference>
<dbReference type="Proteomes" id="UP000654345">
    <property type="component" value="Unassembled WGS sequence"/>
</dbReference>
<dbReference type="SUPFAM" id="SSF51197">
    <property type="entry name" value="Clavaminate synthase-like"/>
    <property type="match status" value="1"/>
</dbReference>
<dbReference type="EMBL" id="BNJG01000001">
    <property type="protein sequence ID" value="GHO53400.1"/>
    <property type="molecule type" value="Genomic_DNA"/>
</dbReference>
<protein>
    <submittedName>
        <fullName evidence="1">Phytanoyl-CoA dioxygenase</fullName>
    </submittedName>
</protein>
<dbReference type="PANTHER" id="PTHR40128:SF1">
    <property type="entry name" value="PHYTANOYL-COA HYDROXYLASE"/>
    <property type="match status" value="1"/>
</dbReference>
<reference evidence="1 2" key="1">
    <citation type="journal article" date="2021" name="Int. J. Syst. Evol. Microbiol.">
        <title>Reticulibacter mediterranei gen. nov., sp. nov., within the new family Reticulibacteraceae fam. nov., and Ktedonospora formicarum gen. nov., sp. nov., Ktedonobacter robiniae sp. nov., Dictyobacter formicarum sp. nov. and Dictyobacter arantiisoli sp. nov., belonging to the class Ktedonobacteria.</title>
        <authorList>
            <person name="Yabe S."/>
            <person name="Zheng Y."/>
            <person name="Wang C.M."/>
            <person name="Sakai Y."/>
            <person name="Abe K."/>
            <person name="Yokota A."/>
            <person name="Donadio S."/>
            <person name="Cavaletti L."/>
            <person name="Monciardini P."/>
        </authorList>
    </citation>
    <scope>NUCLEOTIDE SEQUENCE [LARGE SCALE GENOMIC DNA]</scope>
    <source>
        <strain evidence="1 2">SOSP1-30</strain>
    </source>
</reference>
<accession>A0ABQ3UL42</accession>
<dbReference type="PANTHER" id="PTHR40128">
    <property type="entry name" value="EXPRESSED PROTEIN"/>
    <property type="match status" value="1"/>
</dbReference>
<dbReference type="GO" id="GO:0051213">
    <property type="term" value="F:dioxygenase activity"/>
    <property type="evidence" value="ECO:0007669"/>
    <property type="project" value="UniProtKB-KW"/>
</dbReference>
<comment type="caution">
    <text evidence="1">The sequence shown here is derived from an EMBL/GenBank/DDBJ whole genome shotgun (WGS) entry which is preliminary data.</text>
</comment>
<sequence>MTTISQPLVSNGYTLSTVPERLGWLTPTDPHLPLKKLHEIYAEQGYIWFKGFLDRAEILAFRRHYFTQFQTCGLLAKGSDPVEGLYSGGPVDRACVSQLFNEAVRWHEYEALCKTPHLWQFYTSFLEAEPHLLQRRLIRHNVPGEKNCTAAHYDLIYLRAGTNRLCSSWIPLGDCPPQMGGLVYLEGSDALGRKMEAEFSAKNAELPFAERISAYNKNMRKGGWISANLPEMAEKFNTRWLAANYEAGDMVMHSPYMLHAATVNNDAHGRIRLSTDIRFQRLQDQVDPRWNNDWSNTDGL</sequence>
<dbReference type="RefSeq" id="WP_201370237.1">
    <property type="nucleotide sequence ID" value="NZ_BNJG01000001.1"/>
</dbReference>
<keyword evidence="2" id="KW-1185">Reference proteome</keyword>
<name>A0ABQ3UL42_9CHLR</name>
<dbReference type="Pfam" id="PF05721">
    <property type="entry name" value="PhyH"/>
    <property type="match status" value="1"/>
</dbReference>
<proteinExistence type="predicted"/>
<keyword evidence="1" id="KW-0223">Dioxygenase</keyword>
<evidence type="ECO:0000313" key="1">
    <source>
        <dbReference type="EMBL" id="GHO53400.1"/>
    </source>
</evidence>
<keyword evidence="1" id="KW-0560">Oxidoreductase</keyword>
<dbReference type="InterPro" id="IPR008775">
    <property type="entry name" value="Phytyl_CoA_dOase-like"/>
</dbReference>